<gene>
    <name evidence="2" type="primary">CUNHXorf38</name>
</gene>
<protein>
    <submittedName>
        <fullName evidence="2">Uncharacterized protein CXorf38 homolog isoform X1</fullName>
    </submittedName>
</protein>
<name>A0AC55D0T2_ECHTE</name>
<accession>A0AC55D0T2</accession>
<evidence type="ECO:0000313" key="1">
    <source>
        <dbReference type="Proteomes" id="UP000694863"/>
    </source>
</evidence>
<proteinExistence type="predicted"/>
<reference evidence="2" key="1">
    <citation type="submission" date="2025-08" db="UniProtKB">
        <authorList>
            <consortium name="RefSeq"/>
        </authorList>
    </citation>
    <scope>IDENTIFICATION</scope>
</reference>
<evidence type="ECO:0000313" key="2">
    <source>
        <dbReference type="RefSeq" id="XP_045145346.1"/>
    </source>
</evidence>
<keyword evidence="1" id="KW-1185">Reference proteome</keyword>
<sequence>MHTTPSLLYLLFISKVGLSLTTTTPTPPLPYLQFIFKAGPVGLSLSPPTSLPTPHHQLHRLVLAASPALICACALYGPGSLSLLAACCCAGPPSSLARPWDPDMGGDRFIILSHEISWRLSDILGITSRPALFLQPHFNEDAAFMPRGLADKRGPEDCDAVALLNLINSCDHFTVNRKKVTEVIKCRNEIMHSSEMKVSSVWLQEFQMKIQNFLNEFKNIPEIVEVYARIEELLTSDWAVHIPEEDQRDGSACGAGVYLSESQVNEIEMELLKEKLHEMYLQAEEQEVLPEETARRLELVREFLRDNEDLRNGLTDEMQRLDSFHVQPHKLNSGSSGGDT</sequence>
<dbReference type="Proteomes" id="UP000694863">
    <property type="component" value="Unplaced"/>
</dbReference>
<dbReference type="RefSeq" id="XP_045145346.1">
    <property type="nucleotide sequence ID" value="XM_045289411.1"/>
</dbReference>
<organism evidence="1 2">
    <name type="scientific">Echinops telfairi</name>
    <name type="common">Lesser hedgehog tenrec</name>
    <dbReference type="NCBI Taxonomy" id="9371"/>
    <lineage>
        <taxon>Eukaryota</taxon>
        <taxon>Metazoa</taxon>
        <taxon>Chordata</taxon>
        <taxon>Craniata</taxon>
        <taxon>Vertebrata</taxon>
        <taxon>Euteleostomi</taxon>
        <taxon>Mammalia</taxon>
        <taxon>Eutheria</taxon>
        <taxon>Afrotheria</taxon>
        <taxon>Tenrecidae</taxon>
        <taxon>Tenrecinae</taxon>
        <taxon>Echinops</taxon>
    </lineage>
</organism>